<keyword evidence="9" id="KW-1185">Reference proteome</keyword>
<accession>A0ABV0ZI89</accession>
<evidence type="ECO:0000256" key="5">
    <source>
        <dbReference type="SAM" id="MobiDB-lite"/>
    </source>
</evidence>
<feature type="chain" id="PRO_5045453400" description="Voltage-dependent calcium channel alpha-1 subunit IQ domain-containing protein" evidence="6">
    <location>
        <begin position="23"/>
        <end position="248"/>
    </location>
</feature>
<organism evidence="8 9">
    <name type="scientific">Ameca splendens</name>
    <dbReference type="NCBI Taxonomy" id="208324"/>
    <lineage>
        <taxon>Eukaryota</taxon>
        <taxon>Metazoa</taxon>
        <taxon>Chordata</taxon>
        <taxon>Craniata</taxon>
        <taxon>Vertebrata</taxon>
        <taxon>Euteleostomi</taxon>
        <taxon>Actinopterygii</taxon>
        <taxon>Neopterygii</taxon>
        <taxon>Teleostei</taxon>
        <taxon>Neoteleostei</taxon>
        <taxon>Acanthomorphata</taxon>
        <taxon>Ovalentaria</taxon>
        <taxon>Atherinomorphae</taxon>
        <taxon>Cyprinodontiformes</taxon>
        <taxon>Goodeidae</taxon>
        <taxon>Ameca</taxon>
    </lineage>
</organism>
<dbReference type="InterPro" id="IPR014873">
    <property type="entry name" value="VDCC_a1su_IQ"/>
</dbReference>
<dbReference type="EMBL" id="JAHRIP010061907">
    <property type="protein sequence ID" value="MEQ2305251.1"/>
    <property type="molecule type" value="Genomic_DNA"/>
</dbReference>
<evidence type="ECO:0000256" key="1">
    <source>
        <dbReference type="ARBA" id="ARBA00022448"/>
    </source>
</evidence>
<evidence type="ECO:0000256" key="2">
    <source>
        <dbReference type="ARBA" id="ARBA00022882"/>
    </source>
</evidence>
<feature type="domain" description="Voltage-dependent calcium channel alpha-1 subunit IQ" evidence="7">
    <location>
        <begin position="57"/>
        <end position="91"/>
    </location>
</feature>
<gene>
    <name evidence="8" type="ORF">AMECASPLE_035856</name>
</gene>
<feature type="region of interest" description="Disordered" evidence="5">
    <location>
        <begin position="193"/>
        <end position="222"/>
    </location>
</feature>
<keyword evidence="3" id="KW-0406">Ion transport</keyword>
<comment type="caution">
    <text evidence="8">The sequence shown here is derived from an EMBL/GenBank/DDBJ whole genome shotgun (WGS) entry which is preliminary data.</text>
</comment>
<keyword evidence="1" id="KW-0813">Transport</keyword>
<evidence type="ECO:0000313" key="8">
    <source>
        <dbReference type="EMBL" id="MEQ2305251.1"/>
    </source>
</evidence>
<keyword evidence="2" id="KW-0851">Voltage-gated channel</keyword>
<dbReference type="Gene3D" id="6.10.250.2180">
    <property type="match status" value="1"/>
</dbReference>
<proteinExistence type="predicted"/>
<protein>
    <recommendedName>
        <fullName evidence="7">Voltage-dependent calcium channel alpha-1 subunit IQ domain-containing protein</fullName>
    </recommendedName>
</protein>
<evidence type="ECO:0000256" key="4">
    <source>
        <dbReference type="ARBA" id="ARBA00023303"/>
    </source>
</evidence>
<sequence>MVTFNATLFALVRTALKIKTEADNPEQENEELRAIIKKIWKRMKPKLLDEVIPPHEEEEVTVGKFYATFLIQDYFRKFRKRKEKGNVTGESDSTNPSAVQLCKAGLKTLQDLGPEMRLALNEDLEDEEEAMMEGEELENTGYKFLLSSVCLQAENGFGAENQRGSILTPTGDVSSLIHRVGSLTKMANGNEHDERLRRGDSVRSSVSHHRRASVKNGLSDNAHKRPSYYKYGRCVITQQELKSGSVGG</sequence>
<evidence type="ECO:0000259" key="7">
    <source>
        <dbReference type="SMART" id="SM01062"/>
    </source>
</evidence>
<feature type="signal peptide" evidence="6">
    <location>
        <begin position="1"/>
        <end position="22"/>
    </location>
</feature>
<keyword evidence="4" id="KW-0407">Ion channel</keyword>
<dbReference type="SMART" id="SM01062">
    <property type="entry name" value="Ca_chan_IQ"/>
    <property type="match status" value="1"/>
</dbReference>
<keyword evidence="6" id="KW-0732">Signal</keyword>
<dbReference type="PANTHER" id="PTHR45628">
    <property type="entry name" value="VOLTAGE-DEPENDENT CALCIUM CHANNEL TYPE A SUBUNIT ALPHA-1"/>
    <property type="match status" value="1"/>
</dbReference>
<evidence type="ECO:0000256" key="6">
    <source>
        <dbReference type="SAM" id="SignalP"/>
    </source>
</evidence>
<name>A0ABV0ZI89_9TELE</name>
<dbReference type="PANTHER" id="PTHR45628:SF2">
    <property type="entry name" value="VOLTAGE-DEPENDENT L-TYPE CALCIUM CHANNEL SUBUNIT ALPHA-1F"/>
    <property type="match status" value="1"/>
</dbReference>
<evidence type="ECO:0000313" key="9">
    <source>
        <dbReference type="Proteomes" id="UP001469553"/>
    </source>
</evidence>
<dbReference type="Pfam" id="PF08763">
    <property type="entry name" value="Ca_chan_IQ"/>
    <property type="match status" value="1"/>
</dbReference>
<dbReference type="Proteomes" id="UP001469553">
    <property type="component" value="Unassembled WGS sequence"/>
</dbReference>
<reference evidence="8 9" key="1">
    <citation type="submission" date="2021-06" db="EMBL/GenBank/DDBJ databases">
        <authorList>
            <person name="Palmer J.M."/>
        </authorList>
    </citation>
    <scope>NUCLEOTIDE SEQUENCE [LARGE SCALE GENOMIC DNA]</scope>
    <source>
        <strain evidence="8 9">AS_MEX2019</strain>
        <tissue evidence="8">Muscle</tissue>
    </source>
</reference>
<evidence type="ECO:0000256" key="3">
    <source>
        <dbReference type="ARBA" id="ARBA00023065"/>
    </source>
</evidence>
<dbReference type="InterPro" id="IPR050599">
    <property type="entry name" value="VDCC_alpha-1_subunit"/>
</dbReference>